<evidence type="ECO:0000313" key="5">
    <source>
        <dbReference type="Proteomes" id="UP001318860"/>
    </source>
</evidence>
<dbReference type="InterPro" id="IPR000225">
    <property type="entry name" value="Armadillo"/>
</dbReference>
<evidence type="ECO:0000259" key="3">
    <source>
        <dbReference type="Pfam" id="PF25055"/>
    </source>
</evidence>
<dbReference type="PANTHER" id="PTHR46168">
    <property type="entry name" value="ARMADILLO REPEAT ONLY 4"/>
    <property type="match status" value="1"/>
</dbReference>
<dbReference type="InterPro" id="IPR016024">
    <property type="entry name" value="ARM-type_fold"/>
</dbReference>
<keyword evidence="1" id="KW-0677">Repeat</keyword>
<protein>
    <recommendedName>
        <fullName evidence="3">DUF7792 domain-containing protein</fullName>
    </recommendedName>
</protein>
<feature type="region of interest" description="Disordered" evidence="2">
    <location>
        <begin position="60"/>
        <end position="105"/>
    </location>
</feature>
<organism evidence="4 5">
    <name type="scientific">Rehmannia glutinosa</name>
    <name type="common">Chinese foxglove</name>
    <dbReference type="NCBI Taxonomy" id="99300"/>
    <lineage>
        <taxon>Eukaryota</taxon>
        <taxon>Viridiplantae</taxon>
        <taxon>Streptophyta</taxon>
        <taxon>Embryophyta</taxon>
        <taxon>Tracheophyta</taxon>
        <taxon>Spermatophyta</taxon>
        <taxon>Magnoliopsida</taxon>
        <taxon>eudicotyledons</taxon>
        <taxon>Gunneridae</taxon>
        <taxon>Pentapetalae</taxon>
        <taxon>asterids</taxon>
        <taxon>lamiids</taxon>
        <taxon>Lamiales</taxon>
        <taxon>Orobanchaceae</taxon>
        <taxon>Rehmannieae</taxon>
        <taxon>Rehmannia</taxon>
    </lineage>
</organism>
<dbReference type="Pfam" id="PF25055">
    <property type="entry name" value="DUF7792"/>
    <property type="match status" value="1"/>
</dbReference>
<proteinExistence type="predicted"/>
<dbReference type="InterPro" id="IPR036537">
    <property type="entry name" value="Adaptor_Cbl_N_dom_sf"/>
</dbReference>
<dbReference type="Gene3D" id="1.20.930.20">
    <property type="entry name" value="Adaptor protein Cbl, N-terminal domain"/>
    <property type="match status" value="1"/>
</dbReference>
<dbReference type="InterPro" id="IPR011989">
    <property type="entry name" value="ARM-like"/>
</dbReference>
<evidence type="ECO:0000256" key="2">
    <source>
        <dbReference type="SAM" id="MobiDB-lite"/>
    </source>
</evidence>
<dbReference type="InterPro" id="IPR056694">
    <property type="entry name" value="DUF7792"/>
</dbReference>
<feature type="compositionally biased region" description="Basic and acidic residues" evidence="2">
    <location>
        <begin position="73"/>
        <end position="94"/>
    </location>
</feature>
<keyword evidence="5" id="KW-1185">Reference proteome</keyword>
<comment type="caution">
    <text evidence="4">The sequence shown here is derived from an EMBL/GenBank/DDBJ whole genome shotgun (WGS) entry which is preliminary data.</text>
</comment>
<dbReference type="SUPFAM" id="SSF48371">
    <property type="entry name" value="ARM repeat"/>
    <property type="match status" value="1"/>
</dbReference>
<evidence type="ECO:0000256" key="1">
    <source>
        <dbReference type="ARBA" id="ARBA00022737"/>
    </source>
</evidence>
<sequence length="813" mass="90438">MQPFWEHIHDDLSYGVIYIHRGNPFSKKANKLHILHALQGVPADVLLDIPVYPGRPRGCSRAAPTTITGHPPAARDDIHTTHVSPRDQCSRPDDPPTTSSRGFEREYASNIIREQLSALVREQFPTYMTAFMRDMAAYMQKEMSAYMQKEMPGRQEFPTYMHQGIPPYTQQQQQQQQEELVLKVWNDLHGKDPEDMYLDPNLIEDVSSEQVSGLVEYVHGERPLWGNIPRWSVVDHILAKPIQLTDQVIKAADDAATFKQECIDLKSKTDKLATLLRQAARASNDLYERPTRRIIDDTEQVLEKALALVLKCRGHGIMKRVFTIIPTAAFRKMLSQLENSIGDVSWLLRVSASADDRADEYLGLPPIAANEPILCLIWEQIAILYTGSVDDRGDAAASLVSLARDNDRYGKLIIEEGGVGPLLKLVKEGKLEGQENAARAIGLLGKDPESVEHMIHAGVCSVFAKILKEGPMKVQAVVAWAVSELAAHYPKCQDLFAQHNIIRLLVSHLAFETVQEHSKYAIVSKATSMHAAVVLASTNNNNDSGMKGNDVDDDKSLLPHPLGNKHLIRCTMLLQSPLAPRQRNSPICRSITESRALLCFAVLLEKGAAEVQHNSAMALMEITAVAEEDAELRRSAFKPNSPACKAVVDQLFRVIEKADSELLVPCIKAIGNLGRTFKATETRMISPLVKLLDDREAEVSREACIALTKFACSENYLHLDHSKAIIAAGGAKHLVQLVYFGEQIVQSCALILLCYIAMHVPDSEELARAEVLTVLEWASKQASLIQVEVVERLLPEAKGKLELYQSRGSRGYH</sequence>
<gene>
    <name evidence="4" type="ORF">DH2020_015621</name>
</gene>
<evidence type="ECO:0000313" key="4">
    <source>
        <dbReference type="EMBL" id="KAK6150689.1"/>
    </source>
</evidence>
<feature type="domain" description="DUF7792" evidence="3">
    <location>
        <begin position="236"/>
        <end position="351"/>
    </location>
</feature>
<dbReference type="EMBL" id="JABTTQ020000008">
    <property type="protein sequence ID" value="KAK6150689.1"/>
    <property type="molecule type" value="Genomic_DNA"/>
</dbReference>
<name>A0ABR0WWP5_REHGL</name>
<dbReference type="Pfam" id="PF00514">
    <property type="entry name" value="Arm"/>
    <property type="match status" value="1"/>
</dbReference>
<reference evidence="4 5" key="1">
    <citation type="journal article" date="2021" name="Comput. Struct. Biotechnol. J.">
        <title>De novo genome assembly of the potent medicinal plant Rehmannia glutinosa using nanopore technology.</title>
        <authorList>
            <person name="Ma L."/>
            <person name="Dong C."/>
            <person name="Song C."/>
            <person name="Wang X."/>
            <person name="Zheng X."/>
            <person name="Niu Y."/>
            <person name="Chen S."/>
            <person name="Feng W."/>
        </authorList>
    </citation>
    <scope>NUCLEOTIDE SEQUENCE [LARGE SCALE GENOMIC DNA]</scope>
    <source>
        <strain evidence="4">DH-2019</strain>
    </source>
</reference>
<dbReference type="SMART" id="SM00185">
    <property type="entry name" value="ARM"/>
    <property type="match status" value="5"/>
</dbReference>
<dbReference type="Gene3D" id="1.25.10.10">
    <property type="entry name" value="Leucine-rich Repeat Variant"/>
    <property type="match status" value="2"/>
</dbReference>
<dbReference type="Proteomes" id="UP001318860">
    <property type="component" value="Unassembled WGS sequence"/>
</dbReference>
<dbReference type="PANTHER" id="PTHR46168:SF9">
    <property type="entry name" value="ARMADILLO REPEAT ONLY 2"/>
    <property type="match status" value="1"/>
</dbReference>
<accession>A0ABR0WWP5</accession>